<dbReference type="EMBL" id="JYDP01000261">
    <property type="protein sequence ID" value="KRZ01781.1"/>
    <property type="molecule type" value="Genomic_DNA"/>
</dbReference>
<evidence type="ECO:0000313" key="2">
    <source>
        <dbReference type="EMBL" id="KRZ01781.1"/>
    </source>
</evidence>
<evidence type="ECO:0000313" key="3">
    <source>
        <dbReference type="Proteomes" id="UP000055024"/>
    </source>
</evidence>
<keyword evidence="3" id="KW-1185">Reference proteome</keyword>
<dbReference type="AlphaFoldDB" id="A0A0V1GUP3"/>
<protein>
    <submittedName>
        <fullName evidence="2">Uncharacterized protein</fullName>
    </submittedName>
</protein>
<evidence type="ECO:0000313" key="1">
    <source>
        <dbReference type="EMBL" id="KRY94725.1"/>
    </source>
</evidence>
<sequence>MCAGPQTIPPNLFTAFSYWSLKAFPYWTFMPPHTLKYRELA</sequence>
<organism evidence="2 3">
    <name type="scientific">Trichinella zimbabwensis</name>
    <dbReference type="NCBI Taxonomy" id="268475"/>
    <lineage>
        <taxon>Eukaryota</taxon>
        <taxon>Metazoa</taxon>
        <taxon>Ecdysozoa</taxon>
        <taxon>Nematoda</taxon>
        <taxon>Enoplea</taxon>
        <taxon>Dorylaimia</taxon>
        <taxon>Trichinellida</taxon>
        <taxon>Trichinellidae</taxon>
        <taxon>Trichinella</taxon>
    </lineage>
</organism>
<gene>
    <name evidence="2" type="ORF">T11_1396</name>
    <name evidence="1" type="ORF">T11_17556</name>
</gene>
<comment type="caution">
    <text evidence="2">The sequence shown here is derived from an EMBL/GenBank/DDBJ whole genome shotgun (WGS) entry which is preliminary data.</text>
</comment>
<name>A0A0V1GUP3_9BILA</name>
<reference evidence="2 3" key="1">
    <citation type="submission" date="2015-01" db="EMBL/GenBank/DDBJ databases">
        <title>Evolution of Trichinella species and genotypes.</title>
        <authorList>
            <person name="Korhonen P.K."/>
            <person name="Edoardo P."/>
            <person name="Giuseppe L.R."/>
            <person name="Gasser R.B."/>
        </authorList>
    </citation>
    <scope>NUCLEOTIDE SEQUENCE [LARGE SCALE GENOMIC DNA]</scope>
    <source>
        <strain evidence="2">ISS1029</strain>
    </source>
</reference>
<dbReference type="EMBL" id="JYDP01004642">
    <property type="protein sequence ID" value="KRY94725.1"/>
    <property type="molecule type" value="Genomic_DNA"/>
</dbReference>
<accession>A0A0V1GUP3</accession>
<proteinExistence type="predicted"/>
<dbReference type="Proteomes" id="UP000055024">
    <property type="component" value="Unassembled WGS sequence"/>
</dbReference>